<reference evidence="4 5" key="1">
    <citation type="submission" date="2009-12" db="EMBL/GenBank/DDBJ databases">
        <title>The draft genome of Batrachochytrium dendrobatidis.</title>
        <authorList>
            <consortium name="US DOE Joint Genome Institute (JGI-PGF)"/>
            <person name="Kuo A."/>
            <person name="Salamov A."/>
            <person name="Schmutz J."/>
            <person name="Lucas S."/>
            <person name="Pitluck S."/>
            <person name="Rosenblum E."/>
            <person name="Stajich J."/>
            <person name="Eisen M."/>
            <person name="Grigoriev I.V."/>
        </authorList>
    </citation>
    <scope>NUCLEOTIDE SEQUENCE [LARGE SCALE GENOMIC DNA]</scope>
    <source>
        <strain evidence="5">JAM81 / FGSC 10211</strain>
    </source>
</reference>
<dbReference type="Pfam" id="PF13639">
    <property type="entry name" value="zf-RING_2"/>
    <property type="match status" value="1"/>
</dbReference>
<dbReference type="InterPro" id="IPR001841">
    <property type="entry name" value="Znf_RING"/>
</dbReference>
<keyword evidence="1" id="KW-0479">Metal-binding</keyword>
<dbReference type="Proteomes" id="UP000007241">
    <property type="component" value="Unassembled WGS sequence"/>
</dbReference>
<evidence type="ECO:0000313" key="5">
    <source>
        <dbReference type="Proteomes" id="UP000007241"/>
    </source>
</evidence>
<evidence type="ECO:0000256" key="2">
    <source>
        <dbReference type="SAM" id="MobiDB-lite"/>
    </source>
</evidence>
<feature type="domain" description="RING-type" evidence="3">
    <location>
        <begin position="103"/>
        <end position="143"/>
    </location>
</feature>
<keyword evidence="5" id="KW-1185">Reference proteome</keyword>
<dbReference type="Gene3D" id="3.30.40.10">
    <property type="entry name" value="Zinc/RING finger domain, C3HC4 (zinc finger)"/>
    <property type="match status" value="1"/>
</dbReference>
<dbReference type="EMBL" id="GL882887">
    <property type="protein sequence ID" value="EGF78826.1"/>
    <property type="molecule type" value="Genomic_DNA"/>
</dbReference>
<evidence type="ECO:0000259" key="3">
    <source>
        <dbReference type="PROSITE" id="PS50089"/>
    </source>
</evidence>
<dbReference type="GO" id="GO:0008270">
    <property type="term" value="F:zinc ion binding"/>
    <property type="evidence" value="ECO:0007669"/>
    <property type="project" value="UniProtKB-KW"/>
</dbReference>
<dbReference type="SUPFAM" id="SSF57850">
    <property type="entry name" value="RING/U-box"/>
    <property type="match status" value="1"/>
</dbReference>
<sequence>MRNGLSGGNKVRQTRLGEVKVFTCMGIEEYARDSVTTMNAEIDQAISNRTTGWTDSSRCLCGCCNPFRLVRQGIGYIATMLRSMLLQRMYAKYPLFRPGSAECKICHSGYADNDTVCQLDCEHCYHEVCFQELVNGTGTCLVCAAESSCASTPLSVDSSTQLLLNNNSSNDFNHDITPTESHHVDIPADVPLPSNK</sequence>
<dbReference type="PROSITE" id="PS50089">
    <property type="entry name" value="ZF_RING_2"/>
    <property type="match status" value="1"/>
</dbReference>
<organism evidence="4 5">
    <name type="scientific">Batrachochytrium dendrobatidis (strain JAM81 / FGSC 10211)</name>
    <name type="common">Frog chytrid fungus</name>
    <dbReference type="NCBI Taxonomy" id="684364"/>
    <lineage>
        <taxon>Eukaryota</taxon>
        <taxon>Fungi</taxon>
        <taxon>Fungi incertae sedis</taxon>
        <taxon>Chytridiomycota</taxon>
        <taxon>Chytridiomycota incertae sedis</taxon>
        <taxon>Chytridiomycetes</taxon>
        <taxon>Rhizophydiales</taxon>
        <taxon>Rhizophydiales incertae sedis</taxon>
        <taxon>Batrachochytrium</taxon>
    </lineage>
</organism>
<keyword evidence="1" id="KW-0863">Zinc-finger</keyword>
<dbReference type="InParanoid" id="F4P751"/>
<name>F4P751_BATDJ</name>
<dbReference type="RefSeq" id="XP_006680471.1">
    <property type="nucleotide sequence ID" value="XM_006680408.1"/>
</dbReference>
<accession>F4P751</accession>
<protein>
    <recommendedName>
        <fullName evidence="3">RING-type domain-containing protein</fullName>
    </recommendedName>
</protein>
<gene>
    <name evidence="4" type="ORF">BATDEDRAFT_90277</name>
</gene>
<proteinExistence type="predicted"/>
<dbReference type="AlphaFoldDB" id="F4P751"/>
<evidence type="ECO:0000256" key="1">
    <source>
        <dbReference type="PROSITE-ProRule" id="PRU00175"/>
    </source>
</evidence>
<dbReference type="GeneID" id="18243826"/>
<dbReference type="HOGENOM" id="CLU_1389979_0_0_1"/>
<keyword evidence="1" id="KW-0862">Zinc</keyword>
<feature type="region of interest" description="Disordered" evidence="2">
    <location>
        <begin position="174"/>
        <end position="196"/>
    </location>
</feature>
<dbReference type="InterPro" id="IPR013083">
    <property type="entry name" value="Znf_RING/FYVE/PHD"/>
</dbReference>
<evidence type="ECO:0000313" key="4">
    <source>
        <dbReference type="EMBL" id="EGF78826.1"/>
    </source>
</evidence>